<dbReference type="InterPro" id="IPR002182">
    <property type="entry name" value="NB-ARC"/>
</dbReference>
<evidence type="ECO:0000256" key="4">
    <source>
        <dbReference type="SAM" id="Coils"/>
    </source>
</evidence>
<evidence type="ECO:0000259" key="6">
    <source>
        <dbReference type="PROSITE" id="PS51153"/>
    </source>
</evidence>
<evidence type="ECO:0000256" key="1">
    <source>
        <dbReference type="ARBA" id="ARBA00008894"/>
    </source>
</evidence>
<keyword evidence="3" id="KW-0611">Plant defense</keyword>
<evidence type="ECO:0000256" key="2">
    <source>
        <dbReference type="ARBA" id="ARBA00022737"/>
    </source>
</evidence>
<gene>
    <name evidence="7" type="ORF">FSB_LOCUS20008</name>
</gene>
<organism evidence="7">
    <name type="scientific">Fagus sylvatica</name>
    <name type="common">Beechnut</name>
    <dbReference type="NCBI Taxonomy" id="28930"/>
    <lineage>
        <taxon>Eukaryota</taxon>
        <taxon>Viridiplantae</taxon>
        <taxon>Streptophyta</taxon>
        <taxon>Embryophyta</taxon>
        <taxon>Tracheophyta</taxon>
        <taxon>Spermatophyta</taxon>
        <taxon>Magnoliopsida</taxon>
        <taxon>eudicotyledons</taxon>
        <taxon>Gunneridae</taxon>
        <taxon>Pentapetalae</taxon>
        <taxon>rosids</taxon>
        <taxon>fabids</taxon>
        <taxon>Fagales</taxon>
        <taxon>Fagaceae</taxon>
        <taxon>Fagus</taxon>
    </lineage>
</organism>
<evidence type="ECO:0000256" key="3">
    <source>
        <dbReference type="ARBA" id="ARBA00022821"/>
    </source>
</evidence>
<dbReference type="Gene3D" id="1.10.10.10">
    <property type="entry name" value="Winged helix-like DNA-binding domain superfamily/Winged helix DNA-binding domain"/>
    <property type="match status" value="1"/>
</dbReference>
<keyword evidence="2" id="KW-0677">Repeat</keyword>
<dbReference type="Gene3D" id="3.80.10.10">
    <property type="entry name" value="Ribonuclease Inhibitor"/>
    <property type="match status" value="1"/>
</dbReference>
<dbReference type="SUPFAM" id="SSF52540">
    <property type="entry name" value="P-loop containing nucleoside triphosphate hydrolases"/>
    <property type="match status" value="1"/>
</dbReference>
<accession>A0A2N9FMV9</accession>
<evidence type="ECO:0000313" key="7">
    <source>
        <dbReference type="EMBL" id="SPC92126.1"/>
    </source>
</evidence>
<reference evidence="7" key="1">
    <citation type="submission" date="2018-02" db="EMBL/GenBank/DDBJ databases">
        <authorList>
            <person name="Cohen D.B."/>
            <person name="Kent A.D."/>
        </authorList>
    </citation>
    <scope>NUCLEOTIDE SEQUENCE</scope>
</reference>
<proteinExistence type="inferred from homology"/>
<dbReference type="InterPro" id="IPR008587">
    <property type="entry name" value="FPP_plant"/>
</dbReference>
<dbReference type="GO" id="GO:0043531">
    <property type="term" value="F:ADP binding"/>
    <property type="evidence" value="ECO:0007669"/>
    <property type="project" value="InterPro"/>
</dbReference>
<comment type="similarity">
    <text evidence="1">Belongs to the disease resistance NB-LRR family.</text>
</comment>
<dbReference type="PROSITE" id="PS51153">
    <property type="entry name" value="RPW8"/>
    <property type="match status" value="1"/>
</dbReference>
<dbReference type="PANTHER" id="PTHR36766">
    <property type="entry name" value="PLANT BROAD-SPECTRUM MILDEW RESISTANCE PROTEIN RPW8"/>
    <property type="match status" value="1"/>
</dbReference>
<dbReference type="PRINTS" id="PR00364">
    <property type="entry name" value="DISEASERSIST"/>
</dbReference>
<evidence type="ECO:0000256" key="5">
    <source>
        <dbReference type="SAM" id="MobiDB-lite"/>
    </source>
</evidence>
<protein>
    <recommendedName>
        <fullName evidence="6">RPW8 domain-containing protein</fullName>
    </recommendedName>
</protein>
<feature type="compositionally biased region" description="Basic residues" evidence="5">
    <location>
        <begin position="1389"/>
        <end position="1402"/>
    </location>
</feature>
<dbReference type="InterPro" id="IPR036388">
    <property type="entry name" value="WH-like_DNA-bd_sf"/>
</dbReference>
<dbReference type="InterPro" id="IPR008808">
    <property type="entry name" value="Powdery_mildew-R_dom"/>
</dbReference>
<dbReference type="GO" id="GO:0006952">
    <property type="term" value="P:defense response"/>
    <property type="evidence" value="ECO:0007669"/>
    <property type="project" value="UniProtKB-KW"/>
</dbReference>
<feature type="region of interest" description="Disordered" evidence="5">
    <location>
        <begin position="1287"/>
        <end position="1309"/>
    </location>
</feature>
<dbReference type="Pfam" id="PF05659">
    <property type="entry name" value="RPW8"/>
    <property type="match status" value="1"/>
</dbReference>
<feature type="region of interest" description="Disordered" evidence="5">
    <location>
        <begin position="1361"/>
        <end position="1409"/>
    </location>
</feature>
<sequence>MESKIAPSTNSDQPGIPINELFPAYESSSCSDSESNETVSERSYLISSIFPAYISETNSPSSYDGNPYFHSIQSYFTAYRSTSEISEESSTHEYNFSATTVGLFGGVHKGTELIEVTRPVTRAALRVAFGEGFAVLHDTVKDVASKVLMFKSILKSLKATLDIIAPIVNDIERLDEHRPEAEIQRLIEVMKKGEKLIRKCSKVQWWDCFSKFYYSIKLCEFDEAIVRFFQLSKQAHSTRRCLEIWIIKVKLIREKQRLSCAVSKPPKFTVGLDLPMKELKTLLLKEEVQLLLLTAPGGCGKTTLVQMLCQDEQIKGTFKDNILFVNVSKATNVTVIVQRLFSYKNMQPNFQIQNDEDAIDQLPQLLNHIGPNPILLILDDVWLGSESLPEKFKLNIPNYKILVTSRTAFPRFEFTYNLKPLNEVDAMTLFCRSASLQDGNSHIPEEDIKKIVRGCGGFPLALEVIGCSLCGQPAVVWYSKLMKWSDGQFFLNSDYDLLAHLQKGLEFPNDKIIIKECFMDLGSFPEDQRIPIAALIDMWAELYELDEDGAIANLHELTTLNLASLVMSRKDAWEVNSCFNEDFVTQYDILRELALHQSSQEPIGQRSRLIMNISENNLPEWWKEQKQLLIKARLLSISTDELFSWTWCKIQAPNVEVLVLNFQTQNYTLPEFVEKMDKLKVSDALPNLTEISIDYCNDMVELPVGLCDIVHLKKLSITSCYKLFALPEGTKKLVNLEVLRLRSCFDLSELPESIRSLHKLRILDISDCLRISKLPEYIGELCNLKELNMKGCLTLRNPLPESTLDLEQLELVICDEERAKLWEPIKEILPGLKIVRICGGFPLALKVIGGSLCGQHPLVRESRLMDWSDGQLFFNSDTEQLAYLQKSLEFPDDKLNVKECSMDLGSFPELEHFKNGKQKGSSSSKTIGTADINLMDDFVEMERIALVSADKPFGDSHASQPLETELNGDSSELKGREIVPLSDSESGFIVSNQEIRSKDTIIGKAPGWLQDVLKVVLEQNRVTQRNPDEILEDIKAALVYINRPNLREVVDAKESSNNPDASNPPPLNGYISWKPSNGHHIQMEELHSNVREENRKLREEFMNSESAKKDLEGRLQSATDKSESLMNQLLESEKTIVSLQTELETLKESKGRIEDHIGSQKLMNEDQDRQLAAARAELNEARHKFSSLEVELDNKNSCCKELEATCLELQLQLDRITKKKSPNHDLNQEEKQLRIDWEITAASEKLAECQEAILNMGKQLKALAAPREAALFDKVIATPTDTITTTTATARATTPSPSPTPPKDKSMNQHCSQMDQMLAADDAAAKALKSTKIKEIDGNSTREDNGAFQPLERIPVLNGVKHEDDNNTAGSLAIVPTKKRGGGSFWRKPLWRKKKGNSKKSKNISSIAP</sequence>
<keyword evidence="4" id="KW-0175">Coiled coil</keyword>
<feature type="coiled-coil region" evidence="4">
    <location>
        <begin position="1080"/>
        <end position="1219"/>
    </location>
</feature>
<name>A0A2N9FMV9_FAGSY</name>
<dbReference type="InterPro" id="IPR027417">
    <property type="entry name" value="P-loop_NTPase"/>
</dbReference>
<dbReference type="InterPro" id="IPR032675">
    <property type="entry name" value="LRR_dom_sf"/>
</dbReference>
<dbReference type="Pfam" id="PF05911">
    <property type="entry name" value="FPP"/>
    <property type="match status" value="2"/>
</dbReference>
<dbReference type="SUPFAM" id="SSF52058">
    <property type="entry name" value="L domain-like"/>
    <property type="match status" value="1"/>
</dbReference>
<dbReference type="PANTHER" id="PTHR36766:SF3">
    <property type="entry name" value="RPW8 DOMAIN-CONTAINING PROTEIN"/>
    <property type="match status" value="1"/>
</dbReference>
<dbReference type="InterPro" id="IPR042197">
    <property type="entry name" value="Apaf_helical"/>
</dbReference>
<dbReference type="Gene3D" id="3.40.50.300">
    <property type="entry name" value="P-loop containing nucleotide triphosphate hydrolases"/>
    <property type="match status" value="1"/>
</dbReference>
<dbReference type="Gene3D" id="1.10.8.430">
    <property type="entry name" value="Helical domain of apoptotic protease-activating factors"/>
    <property type="match status" value="1"/>
</dbReference>
<dbReference type="Pfam" id="PF00931">
    <property type="entry name" value="NB-ARC"/>
    <property type="match status" value="1"/>
</dbReference>
<feature type="domain" description="RPW8" evidence="6">
    <location>
        <begin position="118"/>
        <end position="267"/>
    </location>
</feature>
<dbReference type="EMBL" id="OIVN01001280">
    <property type="protein sequence ID" value="SPC92126.1"/>
    <property type="molecule type" value="Genomic_DNA"/>
</dbReference>